<reference evidence="1" key="1">
    <citation type="submission" date="2018-11" db="EMBL/GenBank/DDBJ databases">
        <authorList>
            <consortium name="Genoscope - CEA"/>
            <person name="William W."/>
        </authorList>
    </citation>
    <scope>NUCLEOTIDE SEQUENCE</scope>
</reference>
<dbReference type="AlphaFoldDB" id="A0A3P6CAX8"/>
<sequence>MVAWTGLEHFRPVLPPPAIEPDDFVVRSLNKEQYFKWPRGEEISVNQWLISYPVTPNRVRFDFAY</sequence>
<gene>
    <name evidence="1" type="ORF">BOLC4T22245H</name>
</gene>
<dbReference type="EMBL" id="LR031873">
    <property type="protein sequence ID" value="VDD04909.1"/>
    <property type="molecule type" value="Genomic_DNA"/>
</dbReference>
<accession>A0A3P6CAX8</accession>
<evidence type="ECO:0000313" key="1">
    <source>
        <dbReference type="EMBL" id="VDD04909.1"/>
    </source>
</evidence>
<protein>
    <submittedName>
        <fullName evidence="1">Uncharacterized protein</fullName>
    </submittedName>
</protein>
<organism evidence="1">
    <name type="scientific">Brassica oleracea</name>
    <name type="common">Wild cabbage</name>
    <dbReference type="NCBI Taxonomy" id="3712"/>
    <lineage>
        <taxon>Eukaryota</taxon>
        <taxon>Viridiplantae</taxon>
        <taxon>Streptophyta</taxon>
        <taxon>Embryophyta</taxon>
        <taxon>Tracheophyta</taxon>
        <taxon>Spermatophyta</taxon>
        <taxon>Magnoliopsida</taxon>
        <taxon>eudicotyledons</taxon>
        <taxon>Gunneridae</taxon>
        <taxon>Pentapetalae</taxon>
        <taxon>rosids</taxon>
        <taxon>malvids</taxon>
        <taxon>Brassicales</taxon>
        <taxon>Brassicaceae</taxon>
        <taxon>Brassiceae</taxon>
        <taxon>Brassica</taxon>
    </lineage>
</organism>
<name>A0A3P6CAX8_BRAOL</name>
<proteinExistence type="predicted"/>